<dbReference type="Proteomes" id="UP000632125">
    <property type="component" value="Unassembled WGS sequence"/>
</dbReference>
<evidence type="ECO:0000313" key="2">
    <source>
        <dbReference type="EMBL" id="MBD2868462.1"/>
    </source>
</evidence>
<dbReference type="EMBL" id="JACXIY010000010">
    <property type="protein sequence ID" value="MBD2868462.1"/>
    <property type="molecule type" value="Genomic_DNA"/>
</dbReference>
<keyword evidence="1" id="KW-1133">Transmembrane helix</keyword>
<feature type="transmembrane region" description="Helical" evidence="1">
    <location>
        <begin position="106"/>
        <end position="128"/>
    </location>
</feature>
<gene>
    <name evidence="2" type="ORF">IDH41_07730</name>
</gene>
<dbReference type="AlphaFoldDB" id="A0A927CKK7"/>
<name>A0A927CKK7_9BACL</name>
<feature type="transmembrane region" description="Helical" evidence="1">
    <location>
        <begin position="53"/>
        <end position="71"/>
    </location>
</feature>
<keyword evidence="1" id="KW-0812">Transmembrane</keyword>
<protein>
    <submittedName>
        <fullName evidence="2">Uncharacterized protein</fullName>
    </submittedName>
</protein>
<keyword evidence="1" id="KW-0472">Membrane</keyword>
<comment type="caution">
    <text evidence="2">The sequence shown here is derived from an EMBL/GenBank/DDBJ whole genome shotgun (WGS) entry which is preliminary data.</text>
</comment>
<evidence type="ECO:0000313" key="3">
    <source>
        <dbReference type="Proteomes" id="UP000632125"/>
    </source>
</evidence>
<feature type="transmembrane region" description="Helical" evidence="1">
    <location>
        <begin position="20"/>
        <end position="41"/>
    </location>
</feature>
<organism evidence="2 3">
    <name type="scientific">Paenibacillus arenilitoris</name>
    <dbReference type="NCBI Taxonomy" id="2772299"/>
    <lineage>
        <taxon>Bacteria</taxon>
        <taxon>Bacillati</taxon>
        <taxon>Bacillota</taxon>
        <taxon>Bacilli</taxon>
        <taxon>Bacillales</taxon>
        <taxon>Paenibacillaceae</taxon>
        <taxon>Paenibacillus</taxon>
    </lineage>
</organism>
<sequence>MDLWKGAWYLAKHELAKDRWRSLFTFAFVLYMLLFSVPLFIDNWEGEASRRFAWATDFIYLSLLPCLGFIFNKTMASYWKNDAYTKKMAQWRTMPISSRQIALGRLIQMAAVLLASQLLFFLLQYVILRLSGVELSPVSFILYALFWFFYSITMATAYVYWEIGHTGKIYLIVNFIYIFLFLLVTTALTMFKSGNIIVNSLLAIEDGNWWIVLAALAAAVAAVFIGVNRMENRLEKRSYRG</sequence>
<accession>A0A927CKK7</accession>
<evidence type="ECO:0000256" key="1">
    <source>
        <dbReference type="SAM" id="Phobius"/>
    </source>
</evidence>
<dbReference type="RefSeq" id="WP_190859792.1">
    <property type="nucleotide sequence ID" value="NZ_JACXIY010000010.1"/>
</dbReference>
<keyword evidence="3" id="KW-1185">Reference proteome</keyword>
<feature type="transmembrane region" description="Helical" evidence="1">
    <location>
        <begin position="140"/>
        <end position="161"/>
    </location>
</feature>
<reference evidence="2" key="1">
    <citation type="submission" date="2020-09" db="EMBL/GenBank/DDBJ databases">
        <title>A novel bacterium of genus Paenibacillus, isolated from South China Sea.</title>
        <authorList>
            <person name="Huang H."/>
            <person name="Mo K."/>
            <person name="Hu Y."/>
        </authorList>
    </citation>
    <scope>NUCLEOTIDE SEQUENCE</scope>
    <source>
        <strain evidence="2">IB182493</strain>
    </source>
</reference>
<feature type="transmembrane region" description="Helical" evidence="1">
    <location>
        <begin position="209"/>
        <end position="227"/>
    </location>
</feature>
<proteinExistence type="predicted"/>
<feature type="transmembrane region" description="Helical" evidence="1">
    <location>
        <begin position="168"/>
        <end position="189"/>
    </location>
</feature>